<dbReference type="Pfam" id="PF11045">
    <property type="entry name" value="YbjM"/>
    <property type="match status" value="1"/>
</dbReference>
<keyword evidence="1" id="KW-0812">Transmembrane</keyword>
<reference evidence="2" key="2">
    <citation type="submission" date="2020-11" db="EMBL/GenBank/DDBJ databases">
        <authorList>
            <consortium name="NCBI Pathogen Detection Project"/>
        </authorList>
    </citation>
    <scope>NUCLEOTIDE SEQUENCE</scope>
    <source>
        <strain evidence="2">YDC697-2</strain>
    </source>
</reference>
<dbReference type="AlphaFoldDB" id="A0A8H9NWM6"/>
<feature type="transmembrane region" description="Helical" evidence="1">
    <location>
        <begin position="40"/>
        <end position="57"/>
    </location>
</feature>
<reference evidence="2" key="1">
    <citation type="journal article" date="2018" name="Genome Biol.">
        <title>SKESA: strategic k-mer extension for scrupulous assemblies.</title>
        <authorList>
            <person name="Souvorov A."/>
            <person name="Agarwala R."/>
            <person name="Lipman D.J."/>
        </authorList>
    </citation>
    <scope>NUCLEOTIDE SEQUENCE</scope>
    <source>
        <strain evidence="2">YDC697-2</strain>
    </source>
</reference>
<dbReference type="GO" id="GO:0016020">
    <property type="term" value="C:membrane"/>
    <property type="evidence" value="ECO:0007669"/>
    <property type="project" value="InterPro"/>
</dbReference>
<evidence type="ECO:0008006" key="3">
    <source>
        <dbReference type="Google" id="ProtNLM"/>
    </source>
</evidence>
<dbReference type="KEGG" id="cfar:CI104_08680"/>
<evidence type="ECO:0000256" key="1">
    <source>
        <dbReference type="SAM" id="Phobius"/>
    </source>
</evidence>
<feature type="transmembrane region" description="Helical" evidence="1">
    <location>
        <begin position="7"/>
        <end position="28"/>
    </location>
</feature>
<dbReference type="EMBL" id="DACSDU010000013">
    <property type="protein sequence ID" value="HAT1586790.1"/>
    <property type="molecule type" value="Genomic_DNA"/>
</dbReference>
<feature type="transmembrane region" description="Helical" evidence="1">
    <location>
        <begin position="64"/>
        <end position="83"/>
    </location>
</feature>
<accession>A0A8H9NWM6</accession>
<dbReference type="GeneID" id="92973906"/>
<dbReference type="InterPro" id="IPR020368">
    <property type="entry name" value="Uncharacterised_YbjM"/>
</dbReference>
<sequence>MKYKHGWVGAVCCFVLFVVVCLFLTMNMKGAFRAAGHPEMGLLFFTLPGAVASFCSHRREVIKPLLGAMLAAPCCLLLTRLFFTPTRSLWQEMAWLFSAVFWCALGALCFLFISSLFRPRQRKNQ</sequence>
<dbReference type="OrthoDB" id="6540266at2"/>
<keyword evidence="1" id="KW-0472">Membrane</keyword>
<dbReference type="RefSeq" id="WP_042320350.1">
    <property type="nucleotide sequence ID" value="NZ_CABMNX010000001.1"/>
</dbReference>
<protein>
    <recommendedName>
        <fullName evidence="3">Inner membrane protein YbjM</fullName>
    </recommendedName>
</protein>
<dbReference type="Proteomes" id="UP000864563">
    <property type="component" value="Unassembled WGS sequence"/>
</dbReference>
<organism evidence="2">
    <name type="scientific">Citrobacter farmeri</name>
    <dbReference type="NCBI Taxonomy" id="67824"/>
    <lineage>
        <taxon>Bacteria</taxon>
        <taxon>Pseudomonadati</taxon>
        <taxon>Pseudomonadota</taxon>
        <taxon>Gammaproteobacteria</taxon>
        <taxon>Enterobacterales</taxon>
        <taxon>Enterobacteriaceae</taxon>
        <taxon>Citrobacter</taxon>
    </lineage>
</organism>
<comment type="caution">
    <text evidence="2">The sequence shown here is derived from an EMBL/GenBank/DDBJ whole genome shotgun (WGS) entry which is preliminary data.</text>
</comment>
<gene>
    <name evidence="2" type="ORF">I8Y00_003159</name>
</gene>
<evidence type="ECO:0000313" key="2">
    <source>
        <dbReference type="EMBL" id="HAT1586790.1"/>
    </source>
</evidence>
<name>A0A8H9NWM6_9ENTR</name>
<keyword evidence="1" id="KW-1133">Transmembrane helix</keyword>
<proteinExistence type="predicted"/>
<feature type="transmembrane region" description="Helical" evidence="1">
    <location>
        <begin position="95"/>
        <end position="117"/>
    </location>
</feature>